<name>A0ABN2YFU3_9ACTN</name>
<evidence type="ECO:0000313" key="2">
    <source>
        <dbReference type="EMBL" id="GAA2126170.1"/>
    </source>
</evidence>
<reference evidence="2 3" key="1">
    <citation type="journal article" date="2019" name="Int. J. Syst. Evol. Microbiol.">
        <title>The Global Catalogue of Microorganisms (GCM) 10K type strain sequencing project: providing services to taxonomists for standard genome sequencing and annotation.</title>
        <authorList>
            <consortium name="The Broad Institute Genomics Platform"/>
            <consortium name="The Broad Institute Genome Sequencing Center for Infectious Disease"/>
            <person name="Wu L."/>
            <person name="Ma J."/>
        </authorList>
    </citation>
    <scope>NUCLEOTIDE SEQUENCE [LARGE SCALE GENOMIC DNA]</scope>
    <source>
        <strain evidence="2 3">JCM 15481</strain>
    </source>
</reference>
<evidence type="ECO:0000313" key="3">
    <source>
        <dbReference type="Proteomes" id="UP001500443"/>
    </source>
</evidence>
<organism evidence="2 3">
    <name type="scientific">Streptomyces synnematoformans</name>
    <dbReference type="NCBI Taxonomy" id="415721"/>
    <lineage>
        <taxon>Bacteria</taxon>
        <taxon>Bacillati</taxon>
        <taxon>Actinomycetota</taxon>
        <taxon>Actinomycetes</taxon>
        <taxon>Kitasatosporales</taxon>
        <taxon>Streptomycetaceae</taxon>
        <taxon>Streptomyces</taxon>
    </lineage>
</organism>
<proteinExistence type="predicted"/>
<evidence type="ECO:0000256" key="1">
    <source>
        <dbReference type="SAM" id="MobiDB-lite"/>
    </source>
</evidence>
<sequence>MPVNVHELLRQAEEEGAGQALGADRGGGVAEQQGMLPGSTKELVRVGACPSYSARRSGSPAGRSYDGSKVTCVVCGRRAAAVILPR</sequence>
<protein>
    <submittedName>
        <fullName evidence="2">Uncharacterized protein</fullName>
    </submittedName>
</protein>
<dbReference type="Proteomes" id="UP001500443">
    <property type="component" value="Unassembled WGS sequence"/>
</dbReference>
<dbReference type="EMBL" id="BAAAPF010000094">
    <property type="protein sequence ID" value="GAA2126170.1"/>
    <property type="molecule type" value="Genomic_DNA"/>
</dbReference>
<comment type="caution">
    <text evidence="2">The sequence shown here is derived from an EMBL/GenBank/DDBJ whole genome shotgun (WGS) entry which is preliminary data.</text>
</comment>
<accession>A0ABN2YFU3</accession>
<feature type="region of interest" description="Disordered" evidence="1">
    <location>
        <begin position="11"/>
        <end position="37"/>
    </location>
</feature>
<keyword evidence="3" id="KW-1185">Reference proteome</keyword>
<gene>
    <name evidence="2" type="ORF">GCM10009802_31910</name>
</gene>